<dbReference type="AlphaFoldDB" id="A0A0E3M791"/>
<dbReference type="EMBL" id="CP009933">
    <property type="protein sequence ID" value="AKA68532.1"/>
    <property type="molecule type" value="Genomic_DNA"/>
</dbReference>
<dbReference type="KEGG" id="csq:CSCA_1407"/>
<evidence type="ECO:0000313" key="2">
    <source>
        <dbReference type="Proteomes" id="UP000033115"/>
    </source>
</evidence>
<evidence type="ECO:0000313" key="1">
    <source>
        <dbReference type="EMBL" id="AKA68532.1"/>
    </source>
</evidence>
<dbReference type="RefSeq" id="WP_029159960.1">
    <property type="nucleotide sequence ID" value="NZ_CP009933.1"/>
</dbReference>
<gene>
    <name evidence="1" type="ORF">CSCA_1407</name>
</gene>
<dbReference type="STRING" id="1548.CSCA_1407"/>
<keyword evidence="2" id="KW-1185">Reference proteome</keyword>
<accession>A0A0E3M791</accession>
<dbReference type="Proteomes" id="UP000033115">
    <property type="component" value="Chromosome"/>
</dbReference>
<sequence>MSKLHDMYVNAWVGIRYEIENTDYCKAIREDNIVPAFQSTLCEKCIKRKCKFLNICIELHEINVKDKKEGERCESRKSNKAPTARYT</sequence>
<dbReference type="HOGENOM" id="CLU_2477900_0_0_9"/>
<protein>
    <submittedName>
        <fullName evidence="1">Uncharacterized protein</fullName>
    </submittedName>
</protein>
<name>A0A0E3M791_CLOSL</name>
<proteinExistence type="predicted"/>
<organism evidence="1 2">
    <name type="scientific">Clostridium scatologenes</name>
    <dbReference type="NCBI Taxonomy" id="1548"/>
    <lineage>
        <taxon>Bacteria</taxon>
        <taxon>Bacillati</taxon>
        <taxon>Bacillota</taxon>
        <taxon>Clostridia</taxon>
        <taxon>Eubacteriales</taxon>
        <taxon>Clostridiaceae</taxon>
        <taxon>Clostridium</taxon>
    </lineage>
</organism>
<reference evidence="1 2" key="1">
    <citation type="journal article" date="2015" name="J. Biotechnol.">
        <title>Complete genome sequence of a malodorant-producing acetogen, Clostridium scatologenes ATCC 25775(T).</title>
        <authorList>
            <person name="Zhu Z."/>
            <person name="Guo T."/>
            <person name="Zheng H."/>
            <person name="Song T."/>
            <person name="Ouyang P."/>
            <person name="Xie J."/>
        </authorList>
    </citation>
    <scope>NUCLEOTIDE SEQUENCE [LARGE SCALE GENOMIC DNA]</scope>
    <source>
        <strain evidence="1 2">ATCC 25775</strain>
    </source>
</reference>